<evidence type="ECO:0000313" key="1">
    <source>
        <dbReference type="EMBL" id="GBO03087.1"/>
    </source>
</evidence>
<reference evidence="1 2" key="1">
    <citation type="journal article" date="2019" name="Sci. Rep.">
        <title>Orb-weaving spider Araneus ventricosus genome elucidates the spidroin gene catalogue.</title>
        <authorList>
            <person name="Kono N."/>
            <person name="Nakamura H."/>
            <person name="Ohtoshi R."/>
            <person name="Moran D.A.P."/>
            <person name="Shinohara A."/>
            <person name="Yoshida Y."/>
            <person name="Fujiwara M."/>
            <person name="Mori M."/>
            <person name="Tomita M."/>
            <person name="Arakawa K."/>
        </authorList>
    </citation>
    <scope>NUCLEOTIDE SEQUENCE [LARGE SCALE GENOMIC DNA]</scope>
</reference>
<gene>
    <name evidence="1" type="ORF">AVEN_6775_1</name>
</gene>
<proteinExistence type="predicted"/>
<sequence length="112" mass="12954">MAWQLNWTLLELVEAHRWKRNAQVDFGSEPWKHPLGTVEAPRCNPLNLLDCRHLWSSLAKTEANWLKTVETTHCKVNLLCGELCHHSVFPEVPLFVPSNLHHGKLVSFAYFL</sequence>
<keyword evidence="2" id="KW-1185">Reference proteome</keyword>
<organism evidence="1 2">
    <name type="scientific">Araneus ventricosus</name>
    <name type="common">Orbweaver spider</name>
    <name type="synonym">Epeira ventricosa</name>
    <dbReference type="NCBI Taxonomy" id="182803"/>
    <lineage>
        <taxon>Eukaryota</taxon>
        <taxon>Metazoa</taxon>
        <taxon>Ecdysozoa</taxon>
        <taxon>Arthropoda</taxon>
        <taxon>Chelicerata</taxon>
        <taxon>Arachnida</taxon>
        <taxon>Araneae</taxon>
        <taxon>Araneomorphae</taxon>
        <taxon>Entelegynae</taxon>
        <taxon>Araneoidea</taxon>
        <taxon>Araneidae</taxon>
        <taxon>Araneus</taxon>
    </lineage>
</organism>
<dbReference type="AlphaFoldDB" id="A0A4Y2TUK9"/>
<dbReference type="EMBL" id="BGPR01030513">
    <property type="protein sequence ID" value="GBO03087.1"/>
    <property type="molecule type" value="Genomic_DNA"/>
</dbReference>
<comment type="caution">
    <text evidence="1">The sequence shown here is derived from an EMBL/GenBank/DDBJ whole genome shotgun (WGS) entry which is preliminary data.</text>
</comment>
<protein>
    <submittedName>
        <fullName evidence="1">Uncharacterized protein</fullName>
    </submittedName>
</protein>
<name>A0A4Y2TUK9_ARAVE</name>
<accession>A0A4Y2TUK9</accession>
<dbReference type="Proteomes" id="UP000499080">
    <property type="component" value="Unassembled WGS sequence"/>
</dbReference>
<evidence type="ECO:0000313" key="2">
    <source>
        <dbReference type="Proteomes" id="UP000499080"/>
    </source>
</evidence>